<comment type="caution">
    <text evidence="1">The sequence shown here is derived from an EMBL/GenBank/DDBJ whole genome shotgun (WGS) entry which is preliminary data.</text>
</comment>
<proteinExistence type="predicted"/>
<sequence length="99" mass="11372">MPEPDDNPLADIRQHIIDIHPELACDASLPDRLERAYAHAVVLGFTDVDAIGRFLRYEATAPNFYRQPAIDAWLRRPGQPVEQRFADVLMRVKSGFRRD</sequence>
<dbReference type="Proteomes" id="UP001165263">
    <property type="component" value="Unassembled WGS sequence"/>
</dbReference>
<protein>
    <submittedName>
        <fullName evidence="1">Uncharacterized protein</fullName>
    </submittedName>
</protein>
<evidence type="ECO:0000313" key="2">
    <source>
        <dbReference type="Proteomes" id="UP001165263"/>
    </source>
</evidence>
<accession>A0ABT2BVF3</accession>
<gene>
    <name evidence="1" type="ORF">NX786_07175</name>
</gene>
<organism evidence="1 2">
    <name type="scientific">Telluria mixta</name>
    <dbReference type="NCBI Taxonomy" id="34071"/>
    <lineage>
        <taxon>Bacteria</taxon>
        <taxon>Pseudomonadati</taxon>
        <taxon>Pseudomonadota</taxon>
        <taxon>Betaproteobacteria</taxon>
        <taxon>Burkholderiales</taxon>
        <taxon>Oxalobacteraceae</taxon>
        <taxon>Telluria group</taxon>
        <taxon>Telluria</taxon>
    </lineage>
</organism>
<evidence type="ECO:0000313" key="1">
    <source>
        <dbReference type="EMBL" id="MCS0629113.1"/>
    </source>
</evidence>
<keyword evidence="2" id="KW-1185">Reference proteome</keyword>
<name>A0ABT2BVF3_9BURK</name>
<dbReference type="RefSeq" id="WP_259448284.1">
    <property type="nucleotide sequence ID" value="NZ_CP119520.1"/>
</dbReference>
<reference evidence="1" key="1">
    <citation type="submission" date="2022-08" db="EMBL/GenBank/DDBJ databases">
        <title>Reclassification of Massilia species as members of the genera Telluria, Duganella, Pseudoduganella, Mokoshia gen. nov. and Zemynaea gen. nov. using orthogonal and non-orthogonal genome-based approaches.</title>
        <authorList>
            <person name="Bowman J.P."/>
        </authorList>
    </citation>
    <scope>NUCLEOTIDE SEQUENCE</scope>
    <source>
        <strain evidence="1">LMG 11547</strain>
    </source>
</reference>
<dbReference type="EMBL" id="JANUHC010000002">
    <property type="protein sequence ID" value="MCS0629113.1"/>
    <property type="molecule type" value="Genomic_DNA"/>
</dbReference>